<dbReference type="PANTHER" id="PTHR13121:SF0">
    <property type="entry name" value="PHOSPHATIDYLINOSITOL GLYCAN ANCHOR BIOSYNTHESIS CLASS U PROTEIN"/>
    <property type="match status" value="1"/>
</dbReference>
<dbReference type="GO" id="GO:0006506">
    <property type="term" value="P:GPI anchor biosynthetic process"/>
    <property type="evidence" value="ECO:0007669"/>
    <property type="project" value="UniProtKB-UniPathway"/>
</dbReference>
<dbReference type="RefSeq" id="XP_002173968.1">
    <property type="nucleotide sequence ID" value="XM_002173932.1"/>
</dbReference>
<feature type="transmembrane region" description="Helical" evidence="9">
    <location>
        <begin position="332"/>
        <end position="357"/>
    </location>
</feature>
<evidence type="ECO:0000313" key="10">
    <source>
        <dbReference type="EMBL" id="EEB07675.1"/>
    </source>
</evidence>
<evidence type="ECO:0000256" key="7">
    <source>
        <dbReference type="ARBA" id="ARBA00022989"/>
    </source>
</evidence>
<protein>
    <submittedName>
        <fullName evidence="10">Pig-U</fullName>
    </submittedName>
</protein>
<feature type="transmembrane region" description="Helical" evidence="9">
    <location>
        <begin position="154"/>
        <end position="186"/>
    </location>
</feature>
<dbReference type="JaponicusDB" id="SJAG_02776">
    <property type="gene designation" value="gab1"/>
</dbReference>
<feature type="transmembrane region" description="Helical" evidence="9">
    <location>
        <begin position="65"/>
        <end position="85"/>
    </location>
</feature>
<evidence type="ECO:0000256" key="9">
    <source>
        <dbReference type="SAM" id="Phobius"/>
    </source>
</evidence>
<evidence type="ECO:0000256" key="5">
    <source>
        <dbReference type="ARBA" id="ARBA00022692"/>
    </source>
</evidence>
<feature type="transmembrane region" description="Helical" evidence="9">
    <location>
        <begin position="6"/>
        <end position="26"/>
    </location>
</feature>
<dbReference type="InterPro" id="IPR009600">
    <property type="entry name" value="PIG-U"/>
</dbReference>
<keyword evidence="8 9" id="KW-0472">Membrane</keyword>
<evidence type="ECO:0000256" key="8">
    <source>
        <dbReference type="ARBA" id="ARBA00023136"/>
    </source>
</evidence>
<feature type="transmembrane region" description="Helical" evidence="9">
    <location>
        <begin position="207"/>
        <end position="226"/>
    </location>
</feature>
<evidence type="ECO:0000256" key="1">
    <source>
        <dbReference type="ARBA" id="ARBA00004477"/>
    </source>
</evidence>
<dbReference type="eggNOG" id="KOG2552">
    <property type="taxonomic scope" value="Eukaryota"/>
</dbReference>
<feature type="transmembrane region" description="Helical" evidence="9">
    <location>
        <begin position="306"/>
        <end position="325"/>
    </location>
</feature>
<comment type="pathway">
    <text evidence="2">Glycolipid biosynthesis; glycosylphosphatidylinositol-anchor biosynthesis.</text>
</comment>
<evidence type="ECO:0000256" key="3">
    <source>
        <dbReference type="ARBA" id="ARBA00010026"/>
    </source>
</evidence>
<dbReference type="HOGENOM" id="CLU_030193_0_0_1"/>
<accession>B6K154</accession>
<dbReference type="OMA" id="ALWHLWI"/>
<organism evidence="10 12">
    <name type="scientific">Schizosaccharomyces japonicus (strain yFS275 / FY16936)</name>
    <name type="common">Fission yeast</name>
    <dbReference type="NCBI Taxonomy" id="402676"/>
    <lineage>
        <taxon>Eukaryota</taxon>
        <taxon>Fungi</taxon>
        <taxon>Dikarya</taxon>
        <taxon>Ascomycota</taxon>
        <taxon>Taphrinomycotina</taxon>
        <taxon>Schizosaccharomycetes</taxon>
        <taxon>Schizosaccharomycetales</taxon>
        <taxon>Schizosaccharomycetaceae</taxon>
        <taxon>Schizosaccharomyces</taxon>
    </lineage>
</organism>
<dbReference type="GO" id="GO:0042765">
    <property type="term" value="C:GPI-anchor transamidase complex"/>
    <property type="evidence" value="ECO:0000318"/>
    <property type="project" value="GO_Central"/>
</dbReference>
<evidence type="ECO:0000256" key="4">
    <source>
        <dbReference type="ARBA" id="ARBA00022502"/>
    </source>
</evidence>
<evidence type="ECO:0000313" key="12">
    <source>
        <dbReference type="Proteomes" id="UP000001744"/>
    </source>
</evidence>
<keyword evidence="4" id="KW-0337">GPI-anchor biosynthesis</keyword>
<comment type="subcellular location">
    <subcellularLocation>
        <location evidence="1">Endoplasmic reticulum membrane</location>
        <topology evidence="1">Multi-pass membrane protein</topology>
    </subcellularLocation>
</comment>
<evidence type="ECO:0000256" key="6">
    <source>
        <dbReference type="ARBA" id="ARBA00022824"/>
    </source>
</evidence>
<dbReference type="GeneID" id="7049439"/>
<dbReference type="OrthoDB" id="549017at2759"/>
<dbReference type="AlphaFoldDB" id="B6K154"/>
<keyword evidence="6" id="KW-0256">Endoplasmic reticulum</keyword>
<sequence length="408" mass="45900">MKVSETSSFWLIVLLYVSIHIVLHTLDFSSILEKRIEISTPASSFLRVKEGYYLYKKGIDPYEGVVFFQSPFILLLHTCLSVVSVPNFSRVLYPVADIVGATALRALLLCLKKQKRFTSWSVNGLCSLYLLNPLTIAASVAGSSDCVSNALTLIALYCAVVGSTAGLGCSIALVTFFNPFNCVYVLPLFLIAHKTTKKESTFSWKRCLFIDLEYTALLLLTSYLFLGSWKFLISSITSNFILQNLSVSLGLWWYFFIEIFETFRSFFLFVFAIHPFTYTLPVTIRLRKQPLTAFVVLVGVTGLLKSYPSIADLSLFVTLIHILDFGKSRLKFVFLAGNTLLYSLFLGPAFFQAWIYLGSGNANFFYAITLVYALAVALLVSDILRAALENEFYQEHPEFVGQKLLQVF</sequence>
<evidence type="ECO:0000256" key="2">
    <source>
        <dbReference type="ARBA" id="ARBA00004687"/>
    </source>
</evidence>
<name>B6K154_SCHJY</name>
<feature type="transmembrane region" description="Helical" evidence="9">
    <location>
        <begin position="363"/>
        <end position="384"/>
    </location>
</feature>
<dbReference type="UniPathway" id="UPA00196"/>
<reference evidence="10 12" key="1">
    <citation type="journal article" date="2011" name="Science">
        <title>Comparative functional genomics of the fission yeasts.</title>
        <authorList>
            <person name="Rhind N."/>
            <person name="Chen Z."/>
            <person name="Yassour M."/>
            <person name="Thompson D.A."/>
            <person name="Haas B.J."/>
            <person name="Habib N."/>
            <person name="Wapinski I."/>
            <person name="Roy S."/>
            <person name="Lin M.F."/>
            <person name="Heiman D.I."/>
            <person name="Young S.K."/>
            <person name="Furuya K."/>
            <person name="Guo Y."/>
            <person name="Pidoux A."/>
            <person name="Chen H.M."/>
            <person name="Robbertse B."/>
            <person name="Goldberg J.M."/>
            <person name="Aoki K."/>
            <person name="Bayne E.H."/>
            <person name="Berlin A.M."/>
            <person name="Desjardins C.A."/>
            <person name="Dobbs E."/>
            <person name="Dukaj L."/>
            <person name="Fan L."/>
            <person name="FitzGerald M.G."/>
            <person name="French C."/>
            <person name="Gujja S."/>
            <person name="Hansen K."/>
            <person name="Keifenheim D."/>
            <person name="Levin J.Z."/>
            <person name="Mosher R.A."/>
            <person name="Mueller C.A."/>
            <person name="Pfiffner J."/>
            <person name="Priest M."/>
            <person name="Russ C."/>
            <person name="Smialowska A."/>
            <person name="Swoboda P."/>
            <person name="Sykes S.M."/>
            <person name="Vaughn M."/>
            <person name="Vengrova S."/>
            <person name="Yoder R."/>
            <person name="Zeng Q."/>
            <person name="Allshire R."/>
            <person name="Baulcombe D."/>
            <person name="Birren B.W."/>
            <person name="Brown W."/>
            <person name="Ekwall K."/>
            <person name="Kellis M."/>
            <person name="Leatherwood J."/>
            <person name="Levin H."/>
            <person name="Margalit H."/>
            <person name="Martienssen R."/>
            <person name="Nieduszynski C.A."/>
            <person name="Spatafora J.W."/>
            <person name="Friedman N."/>
            <person name="Dalgaard J.Z."/>
            <person name="Baumann P."/>
            <person name="Niki H."/>
            <person name="Regev A."/>
            <person name="Nusbaum C."/>
        </authorList>
    </citation>
    <scope>NUCLEOTIDE SEQUENCE [LARGE SCALE GENOMIC DNA]</scope>
    <source>
        <strain evidence="12">yFS275 / FY16936</strain>
    </source>
</reference>
<dbReference type="EMBL" id="KE651166">
    <property type="protein sequence ID" value="EEB07675.1"/>
    <property type="molecule type" value="Genomic_DNA"/>
</dbReference>
<dbReference type="Pfam" id="PF06728">
    <property type="entry name" value="PIG-U"/>
    <property type="match status" value="1"/>
</dbReference>
<keyword evidence="12" id="KW-1185">Reference proteome</keyword>
<dbReference type="PANTHER" id="PTHR13121">
    <property type="entry name" value="GPI TRANSAMIDASE COMPONENT PIG-U"/>
    <property type="match status" value="1"/>
</dbReference>
<comment type="similarity">
    <text evidence="3">Belongs to the PIGU family.</text>
</comment>
<feature type="transmembrane region" description="Helical" evidence="9">
    <location>
        <begin position="122"/>
        <end position="142"/>
    </location>
</feature>
<dbReference type="GO" id="GO:0016255">
    <property type="term" value="P:attachment of GPI anchor to protein"/>
    <property type="evidence" value="ECO:0000318"/>
    <property type="project" value="GO_Central"/>
</dbReference>
<evidence type="ECO:0000313" key="11">
    <source>
        <dbReference type="JaponicusDB" id="SJAG_02776"/>
    </source>
</evidence>
<proteinExistence type="inferred from homology"/>
<gene>
    <name evidence="11" type="primary">gab1</name>
    <name evidence="10" type="ORF">SJAG_02776</name>
</gene>
<dbReference type="Proteomes" id="UP000001744">
    <property type="component" value="Unassembled WGS sequence"/>
</dbReference>
<dbReference type="STRING" id="402676.B6K154"/>
<keyword evidence="7 9" id="KW-1133">Transmembrane helix</keyword>
<dbReference type="VEuPathDB" id="FungiDB:SJAG_02776"/>
<keyword evidence="5 9" id="KW-0812">Transmembrane</keyword>